<dbReference type="PANTHER" id="PTHR46710">
    <property type="entry name" value="ARM REPEAT PROTEIN INTERACTING WITH ABF2"/>
    <property type="match status" value="1"/>
</dbReference>
<comment type="pathway">
    <text evidence="1">Protein modification; protein ubiquitination.</text>
</comment>
<gene>
    <name evidence="3" type="ORF">GSMUA_102490.1</name>
</gene>
<evidence type="ECO:0000259" key="2">
    <source>
        <dbReference type="Pfam" id="PF00651"/>
    </source>
</evidence>
<dbReference type="InterPro" id="IPR000210">
    <property type="entry name" value="BTB/POZ_dom"/>
</dbReference>
<feature type="domain" description="BTB" evidence="2">
    <location>
        <begin position="66"/>
        <end position="105"/>
    </location>
</feature>
<dbReference type="AlphaFoldDB" id="A0A8D7ALX6"/>
<proteinExistence type="predicted"/>
<sequence length="139" mass="15720">MMMVLYLSSNHDILLIFLLFITKEIKQHILNVGLDLLLELLGSTNLKQQQDASVALYKVYLGEQYVNSSTLSDLTFLVEGCKCFYAHRIALLASSDAFCAMFDGVYRCSYRYLPIDNFNLKCLSGCPRYQSKDHVGLGS</sequence>
<name>A0A8D7ALX6_MUSAM</name>
<dbReference type="InterPro" id="IPR011333">
    <property type="entry name" value="SKP1/BTB/POZ_sf"/>
</dbReference>
<evidence type="ECO:0000313" key="3">
    <source>
        <dbReference type="EMBL" id="CAG1852152.1"/>
    </source>
</evidence>
<accession>A0A8D7ALX6</accession>
<dbReference type="Pfam" id="PF00651">
    <property type="entry name" value="BTB"/>
    <property type="match status" value="1"/>
</dbReference>
<dbReference type="PANTHER" id="PTHR46710:SF1">
    <property type="entry name" value="ARM REPEAT PROTEIN INTERACTING WITH ABF2"/>
    <property type="match status" value="1"/>
</dbReference>
<dbReference type="EMBL" id="HG996476">
    <property type="protein sequence ID" value="CAG1852152.1"/>
    <property type="molecule type" value="Genomic_DNA"/>
</dbReference>
<evidence type="ECO:0000256" key="1">
    <source>
        <dbReference type="ARBA" id="ARBA00004906"/>
    </source>
</evidence>
<reference evidence="3" key="1">
    <citation type="submission" date="2021-03" db="EMBL/GenBank/DDBJ databases">
        <authorList>
            <consortium name="Genoscope - CEA"/>
            <person name="William W."/>
        </authorList>
    </citation>
    <scope>NUCLEOTIDE SEQUENCE</scope>
    <source>
        <strain evidence="3">Doubled-haploid Pahang</strain>
    </source>
</reference>
<dbReference type="Gene3D" id="3.30.710.10">
    <property type="entry name" value="Potassium Channel Kv1.1, Chain A"/>
    <property type="match status" value="1"/>
</dbReference>
<protein>
    <submittedName>
        <fullName evidence="3">(wild Malaysian banana) hypothetical protein</fullName>
    </submittedName>
</protein>
<dbReference type="InterPro" id="IPR044282">
    <property type="entry name" value="ABAP1/ARIA"/>
</dbReference>
<dbReference type="SUPFAM" id="SSF54695">
    <property type="entry name" value="POZ domain"/>
    <property type="match status" value="1"/>
</dbReference>
<organism evidence="3">
    <name type="scientific">Musa acuminata subsp. malaccensis</name>
    <name type="common">Wild banana</name>
    <name type="synonym">Musa malaccensis</name>
    <dbReference type="NCBI Taxonomy" id="214687"/>
    <lineage>
        <taxon>Eukaryota</taxon>
        <taxon>Viridiplantae</taxon>
        <taxon>Streptophyta</taxon>
        <taxon>Embryophyta</taxon>
        <taxon>Tracheophyta</taxon>
        <taxon>Spermatophyta</taxon>
        <taxon>Magnoliopsida</taxon>
        <taxon>Liliopsida</taxon>
        <taxon>Zingiberales</taxon>
        <taxon>Musaceae</taxon>
        <taxon>Musa</taxon>
    </lineage>
</organism>